<proteinExistence type="predicted"/>
<reference evidence="2 3" key="1">
    <citation type="journal article" date="2019" name="Mol. Biol. Evol.">
        <title>Blast fungal genomes show frequent chromosomal changes, gene gains and losses, and effector gene turnover.</title>
        <authorList>
            <person name="Gomez Luciano L.B."/>
            <person name="Jason Tsai I."/>
            <person name="Chuma I."/>
            <person name="Tosa Y."/>
            <person name="Chen Y.H."/>
            <person name="Li J.Y."/>
            <person name="Li M.Y."/>
            <person name="Jade Lu M.Y."/>
            <person name="Nakayashiki H."/>
            <person name="Li W.H."/>
        </authorList>
    </citation>
    <scope>NUCLEOTIDE SEQUENCE [LARGE SCALE GENOMIC DNA]</scope>
    <source>
        <strain evidence="2">MZ5-1-6</strain>
    </source>
</reference>
<accession>A0A4P7ND16</accession>
<evidence type="ECO:0000313" key="3">
    <source>
        <dbReference type="Proteomes" id="UP000294847"/>
    </source>
</evidence>
<dbReference type="Pfam" id="PF14420">
    <property type="entry name" value="Clr5"/>
    <property type="match status" value="1"/>
</dbReference>
<gene>
    <name evidence="2" type="ORF">PoMZ_04909</name>
</gene>
<dbReference type="EMBL" id="CP034206">
    <property type="protein sequence ID" value="QBZ59941.1"/>
    <property type="molecule type" value="Genomic_DNA"/>
</dbReference>
<dbReference type="Proteomes" id="UP000294847">
    <property type="component" value="Chromosome 3"/>
</dbReference>
<dbReference type="InterPro" id="IPR025676">
    <property type="entry name" value="Clr5_dom"/>
</dbReference>
<dbReference type="PANTHER" id="PTHR38788:SF3">
    <property type="entry name" value="CLR5 DOMAIN-CONTAINING PROTEIN"/>
    <property type="match status" value="1"/>
</dbReference>
<protein>
    <recommendedName>
        <fullName evidence="1">Clr5 domain-containing protein</fullName>
    </recommendedName>
</protein>
<organism evidence="2 3">
    <name type="scientific">Pyricularia oryzae</name>
    <name type="common">Rice blast fungus</name>
    <name type="synonym">Magnaporthe oryzae</name>
    <dbReference type="NCBI Taxonomy" id="318829"/>
    <lineage>
        <taxon>Eukaryota</taxon>
        <taxon>Fungi</taxon>
        <taxon>Dikarya</taxon>
        <taxon>Ascomycota</taxon>
        <taxon>Pezizomycotina</taxon>
        <taxon>Sordariomycetes</taxon>
        <taxon>Sordariomycetidae</taxon>
        <taxon>Magnaporthales</taxon>
        <taxon>Pyriculariaceae</taxon>
        <taxon>Pyricularia</taxon>
    </lineage>
</organism>
<sequence length="771" mass="86310">MADPGHPGMDRSIPHDDRWPLLKEVIIDLYINKGMSIPKMANHMKDVYDFDAQQPHYRYRLKLWKVHKRIKAKEKEQMIVQHARRQNPSATTSDITVHKGGIHKKLSDAQKTQLRRYLKRKLESESLPNISPGLDAAIWFHNLFMFSFMSAKYYGRGPTRWDAELIAARSLGGLTTDGASHQARALPDISNSAQAAIWDDSLHPTMLCRWSIHHKDAVKHDKAPSPPHAPQAQNIENETTWMPWEGNQSSSLSEILQDGMTSGSFTKATTDLLITSPTVSAALERSKDQLEAEAFALAIASGNHDYLTELDLEFLSGKLGGLFPFHLAATHLRGATSCCLIADDLVENMHDEYSVQPLNRNDLSHTILDSLMITILRSHTSVSPAIVCEALGKAGRFPGEGIDVCGRWDLDSPCVRRLFASGRTSIPMSWKHPFCHTSVQAVCHFITALFSKPYSPDINLESGIFFRRCCCGEALRPRPLHTLVMVAYCLASHGAPGETLFGAIAVLTCMLVHNANPLDEADLAIPLLFFPGGTPDTGNCQHIPMTPIALAHALQGLPHHQWTSEVRLGWDVFVMTMKLAAAQRSSDEGMSASESFACEHYYDNIYNNNNTYCASPGLGRIWATIQAELVTYRRLGEEDAWISTNFDLRHLRQGLELGSDVSFMPFVSSSMIKDFSRCGWFVFGDEREDRADYRSNSIQPMPRAQDVCSFYFMNMEDWSRSTFIPSTDFLILIKFKKMCMPLNLGRSSPDLVLPSKLQPLSAVYVAFPSEF</sequence>
<feature type="domain" description="Clr5" evidence="1">
    <location>
        <begin position="16"/>
        <end position="68"/>
    </location>
</feature>
<dbReference type="PANTHER" id="PTHR38788">
    <property type="entry name" value="CLR5 DOMAIN-CONTAINING PROTEIN"/>
    <property type="match status" value="1"/>
</dbReference>
<evidence type="ECO:0000313" key="2">
    <source>
        <dbReference type="EMBL" id="QBZ59941.1"/>
    </source>
</evidence>
<evidence type="ECO:0000259" key="1">
    <source>
        <dbReference type="Pfam" id="PF14420"/>
    </source>
</evidence>
<dbReference type="AlphaFoldDB" id="A0A4P7ND16"/>
<name>A0A4P7ND16_PYROR</name>